<keyword evidence="1" id="KW-0812">Transmembrane</keyword>
<gene>
    <name evidence="2" type="ORF">A4H97_25310</name>
</gene>
<dbReference type="OrthoDB" id="9792271at2"/>
<dbReference type="PANTHER" id="PTHR18640">
    <property type="entry name" value="SOLUTE CARRIER FAMILY 10 MEMBER 7"/>
    <property type="match status" value="1"/>
</dbReference>
<feature type="transmembrane region" description="Helical" evidence="1">
    <location>
        <begin position="107"/>
        <end position="131"/>
    </location>
</feature>
<dbReference type="InterPro" id="IPR038770">
    <property type="entry name" value="Na+/solute_symporter_sf"/>
</dbReference>
<keyword evidence="3" id="KW-1185">Reference proteome</keyword>
<comment type="caution">
    <text evidence="2">The sequence shown here is derived from an EMBL/GenBank/DDBJ whole genome shotgun (WGS) entry which is preliminary data.</text>
</comment>
<proteinExistence type="predicted"/>
<dbReference type="Proteomes" id="UP000192610">
    <property type="component" value="Unassembled WGS sequence"/>
</dbReference>
<evidence type="ECO:0000256" key="1">
    <source>
        <dbReference type="SAM" id="Phobius"/>
    </source>
</evidence>
<dbReference type="STRING" id="354355.SAMN05660816_05291"/>
<dbReference type="GO" id="GO:0005886">
    <property type="term" value="C:plasma membrane"/>
    <property type="evidence" value="ECO:0007669"/>
    <property type="project" value="TreeGrafter"/>
</dbReference>
<dbReference type="AlphaFoldDB" id="A0A1V9F2U8"/>
<accession>A0A1V9F2U8</accession>
<keyword evidence="1" id="KW-1133">Transmembrane helix</keyword>
<reference evidence="3" key="1">
    <citation type="submission" date="2016-04" db="EMBL/GenBank/DDBJ databases">
        <authorList>
            <person name="Chen L."/>
            <person name="Zhuang W."/>
            <person name="Wang G."/>
        </authorList>
    </citation>
    <scope>NUCLEOTIDE SEQUENCE [LARGE SCALE GENOMIC DNA]</scope>
    <source>
        <strain evidence="3">17621</strain>
    </source>
</reference>
<feature type="transmembrane region" description="Helical" evidence="1">
    <location>
        <begin position="138"/>
        <end position="157"/>
    </location>
</feature>
<feature type="transmembrane region" description="Helical" evidence="1">
    <location>
        <begin position="235"/>
        <end position="258"/>
    </location>
</feature>
<dbReference type="RefSeq" id="WP_081198115.1">
    <property type="nucleotide sequence ID" value="NZ_FOCZ01000012.1"/>
</dbReference>
<protein>
    <recommendedName>
        <fullName evidence="4">Bile acid:sodium symporter</fullName>
    </recommendedName>
</protein>
<dbReference type="Gene3D" id="1.20.1530.20">
    <property type="match status" value="1"/>
</dbReference>
<evidence type="ECO:0000313" key="3">
    <source>
        <dbReference type="Proteomes" id="UP000192610"/>
    </source>
</evidence>
<dbReference type="InterPro" id="IPR016833">
    <property type="entry name" value="Put_Na-Bile_cotransptr"/>
</dbReference>
<name>A0A1V9F2U8_9BACT</name>
<feature type="transmembrane region" description="Helical" evidence="1">
    <location>
        <begin position="300"/>
        <end position="323"/>
    </location>
</feature>
<evidence type="ECO:0000313" key="2">
    <source>
        <dbReference type="EMBL" id="OQP52641.1"/>
    </source>
</evidence>
<dbReference type="PANTHER" id="PTHR18640:SF5">
    <property type="entry name" value="SODIUM_BILE ACID COTRANSPORTER 7"/>
    <property type="match status" value="1"/>
</dbReference>
<feature type="transmembrane region" description="Helical" evidence="1">
    <location>
        <begin position="74"/>
        <end position="95"/>
    </location>
</feature>
<dbReference type="PIRSF" id="PIRSF026166">
    <property type="entry name" value="UCP026166"/>
    <property type="match status" value="1"/>
</dbReference>
<feature type="transmembrane region" description="Helical" evidence="1">
    <location>
        <begin position="177"/>
        <end position="194"/>
    </location>
</feature>
<organism evidence="2 3">
    <name type="scientific">Niastella yeongjuensis</name>
    <dbReference type="NCBI Taxonomy" id="354355"/>
    <lineage>
        <taxon>Bacteria</taxon>
        <taxon>Pseudomonadati</taxon>
        <taxon>Bacteroidota</taxon>
        <taxon>Chitinophagia</taxon>
        <taxon>Chitinophagales</taxon>
        <taxon>Chitinophagaceae</taxon>
        <taxon>Niastella</taxon>
    </lineage>
</organism>
<feature type="transmembrane region" description="Helical" evidence="1">
    <location>
        <begin position="43"/>
        <end position="62"/>
    </location>
</feature>
<keyword evidence="1" id="KW-0472">Membrane</keyword>
<dbReference type="Pfam" id="PF13593">
    <property type="entry name" value="SBF_like"/>
    <property type="match status" value="1"/>
</dbReference>
<dbReference type="EMBL" id="LVXG01000008">
    <property type="protein sequence ID" value="OQP52641.1"/>
    <property type="molecule type" value="Genomic_DNA"/>
</dbReference>
<sequence length="335" mass="36719">MANKLARLLGRFGLDWFILSLIGMIILASQFPGPGIAKGPFSISSLANLGVSLIFFFYGLKLNRKKLVAGLSNWRLHLLVQAGTFILFPVLLLLLRPLLDHGDTQVLWLGGFFLAALPSTVSSSVVMVSIANGNIPAAIFNASISSLMGIFITPAWMALATGGRQNHMDMSDVVIKLLLQILLPVVLGLLLNPTRLGQVAEKYSKQLKYFDQIVILSIVYTAFSDSFDKHMFSNLGLGELCLLGACVLALFFFVYFIMNNIARLLHFNREDRITATFCGSKKSLIHGTVMAKVIFMNSPLMGILLLPVMLYHALQLISVSVIAQGMARKHKAGHP</sequence>
<feature type="transmembrane region" description="Helical" evidence="1">
    <location>
        <begin position="12"/>
        <end position="31"/>
    </location>
</feature>
<evidence type="ECO:0008006" key="4">
    <source>
        <dbReference type="Google" id="ProtNLM"/>
    </source>
</evidence>